<feature type="compositionally biased region" description="Acidic residues" evidence="1">
    <location>
        <begin position="103"/>
        <end position="114"/>
    </location>
</feature>
<feature type="compositionally biased region" description="Polar residues" evidence="1">
    <location>
        <begin position="92"/>
        <end position="102"/>
    </location>
</feature>
<evidence type="ECO:0000256" key="1">
    <source>
        <dbReference type="SAM" id="MobiDB-lite"/>
    </source>
</evidence>
<keyword evidence="3" id="KW-1185">Reference proteome</keyword>
<protein>
    <submittedName>
        <fullName evidence="2">Uncharacterized protein</fullName>
    </submittedName>
</protein>
<feature type="compositionally biased region" description="Polar residues" evidence="1">
    <location>
        <begin position="126"/>
        <end position="136"/>
    </location>
</feature>
<comment type="caution">
    <text evidence="2">The sequence shown here is derived from an EMBL/GenBank/DDBJ whole genome shotgun (WGS) entry which is preliminary data.</text>
</comment>
<reference evidence="2 3" key="1">
    <citation type="submission" date="2024-09" db="EMBL/GenBank/DDBJ databases">
        <title>Chromosome-scale assembly of Riccia sorocarpa.</title>
        <authorList>
            <person name="Paukszto L."/>
        </authorList>
    </citation>
    <scope>NUCLEOTIDE SEQUENCE [LARGE SCALE GENOMIC DNA]</scope>
    <source>
        <strain evidence="2">LP-2024</strain>
        <tissue evidence="2">Aerial parts of the thallus</tissue>
    </source>
</reference>
<organism evidence="2 3">
    <name type="scientific">Riccia sorocarpa</name>
    <dbReference type="NCBI Taxonomy" id="122646"/>
    <lineage>
        <taxon>Eukaryota</taxon>
        <taxon>Viridiplantae</taxon>
        <taxon>Streptophyta</taxon>
        <taxon>Embryophyta</taxon>
        <taxon>Marchantiophyta</taxon>
        <taxon>Marchantiopsida</taxon>
        <taxon>Marchantiidae</taxon>
        <taxon>Marchantiales</taxon>
        <taxon>Ricciaceae</taxon>
        <taxon>Riccia</taxon>
    </lineage>
</organism>
<evidence type="ECO:0000313" key="3">
    <source>
        <dbReference type="Proteomes" id="UP001633002"/>
    </source>
</evidence>
<dbReference type="EMBL" id="JBJQOH010000003">
    <property type="protein sequence ID" value="KAL3692440.1"/>
    <property type="molecule type" value="Genomic_DNA"/>
</dbReference>
<feature type="region of interest" description="Disordered" evidence="1">
    <location>
        <begin position="92"/>
        <end position="136"/>
    </location>
</feature>
<accession>A0ABD3HQ94</accession>
<dbReference type="Proteomes" id="UP001633002">
    <property type="component" value="Unassembled WGS sequence"/>
</dbReference>
<name>A0ABD3HQ94_9MARC</name>
<evidence type="ECO:0000313" key="2">
    <source>
        <dbReference type="EMBL" id="KAL3692440.1"/>
    </source>
</evidence>
<proteinExistence type="predicted"/>
<gene>
    <name evidence="2" type="ORF">R1sor_006091</name>
</gene>
<dbReference type="AlphaFoldDB" id="A0ABD3HQ94"/>
<sequence length="180" mass="19496">MGPTGTMSIKGEERTVCTEAQQTKPGQIASIRPAGTVTGIQNIHAGTQNQQMDYRAALLPVKHSDIGNKQLLYNGSQNIPIGYSTAGSIEQAFQTPAATQEASMEDSQDDDTEEALQAGAKGEQKLNPQEADTCTDGNNLLVIVEAKEDEGEASDNERKYITMHQTWMDVLDENLKKNPS</sequence>